<proteinExistence type="inferred from homology"/>
<feature type="domain" description="FAD/NAD(P)-binding" evidence="5">
    <location>
        <begin position="6"/>
        <end position="297"/>
    </location>
</feature>
<dbReference type="PRINTS" id="PR00368">
    <property type="entry name" value="FADPNR"/>
</dbReference>
<gene>
    <name evidence="6" type="ORF">CPELLU_LOCUS16490</name>
</gene>
<sequence>MATKPNIIIIGGGYGGINVATKLELALHKTHQIILIERKTYFYHAIGGLRAAVEDGFEHKIMIPYDNLFKHGGNVLHTTVTAIHEKEVIVNTETQWGTCIPFEYLIIATGSNHSKPAKMIANNKEEGASEIVAQREAIKNANKILIIGGGPVGIELAGEIASIYTDKEITLVHSEDHLLSEKFPKKMTDLLANQLRELNVNLIFGEKVIFPSSGIGDGLSPLILETNKGKRIDSDVQFLAFGAKPNTQVIETLDQSLIEKDTTLVKVKPTLQLDNDNYAHIFALGDITNIKETKLAYRANLHADVVAKNIVALIKNKKLNEYSPGPEVMIVPIGKNKGAALLPMGNMVLGSFTAKTLKGKTLMVDKMWKGLNATPAS</sequence>
<dbReference type="SUPFAM" id="SSF51905">
    <property type="entry name" value="FAD/NAD(P)-binding domain"/>
    <property type="match status" value="2"/>
</dbReference>
<keyword evidence="2" id="KW-0285">Flavoprotein</keyword>
<dbReference type="PANTHER" id="PTHR43735:SF3">
    <property type="entry name" value="FERROPTOSIS SUPPRESSOR PROTEIN 1"/>
    <property type="match status" value="1"/>
</dbReference>
<evidence type="ECO:0000256" key="2">
    <source>
        <dbReference type="ARBA" id="ARBA00022630"/>
    </source>
</evidence>
<dbReference type="GO" id="GO:0050660">
    <property type="term" value="F:flavin adenine dinucleotide binding"/>
    <property type="evidence" value="ECO:0007669"/>
    <property type="project" value="TreeGrafter"/>
</dbReference>
<comment type="caution">
    <text evidence="6">The sequence shown here is derived from an EMBL/GenBank/DDBJ whole genome shotgun (WGS) entry which is preliminary data.</text>
</comment>
<dbReference type="GO" id="GO:0005737">
    <property type="term" value="C:cytoplasm"/>
    <property type="evidence" value="ECO:0007669"/>
    <property type="project" value="TreeGrafter"/>
</dbReference>
<dbReference type="EMBL" id="CAJVQA010024562">
    <property type="protein sequence ID" value="CAG8782856.1"/>
    <property type="molecule type" value="Genomic_DNA"/>
</dbReference>
<evidence type="ECO:0000259" key="5">
    <source>
        <dbReference type="Pfam" id="PF07992"/>
    </source>
</evidence>
<evidence type="ECO:0000313" key="7">
    <source>
        <dbReference type="Proteomes" id="UP000789759"/>
    </source>
</evidence>
<dbReference type="InterPro" id="IPR023753">
    <property type="entry name" value="FAD/NAD-binding_dom"/>
</dbReference>
<organism evidence="6 7">
    <name type="scientific">Cetraspora pellucida</name>
    <dbReference type="NCBI Taxonomy" id="1433469"/>
    <lineage>
        <taxon>Eukaryota</taxon>
        <taxon>Fungi</taxon>
        <taxon>Fungi incertae sedis</taxon>
        <taxon>Mucoromycota</taxon>
        <taxon>Glomeromycotina</taxon>
        <taxon>Glomeromycetes</taxon>
        <taxon>Diversisporales</taxon>
        <taxon>Gigasporaceae</taxon>
        <taxon>Cetraspora</taxon>
    </lineage>
</organism>
<reference evidence="6" key="1">
    <citation type="submission" date="2021-06" db="EMBL/GenBank/DDBJ databases">
        <authorList>
            <person name="Kallberg Y."/>
            <person name="Tangrot J."/>
            <person name="Rosling A."/>
        </authorList>
    </citation>
    <scope>NUCLEOTIDE SEQUENCE</scope>
    <source>
        <strain evidence="6">FL966</strain>
    </source>
</reference>
<dbReference type="AlphaFoldDB" id="A0A9N9JKA2"/>
<keyword evidence="7" id="KW-1185">Reference proteome</keyword>
<evidence type="ECO:0000256" key="3">
    <source>
        <dbReference type="ARBA" id="ARBA00022827"/>
    </source>
</evidence>
<keyword evidence="4" id="KW-0560">Oxidoreductase</keyword>
<dbReference type="GO" id="GO:0004174">
    <property type="term" value="F:electron-transferring-flavoprotein dehydrogenase activity"/>
    <property type="evidence" value="ECO:0007669"/>
    <property type="project" value="TreeGrafter"/>
</dbReference>
<evidence type="ECO:0000256" key="4">
    <source>
        <dbReference type="ARBA" id="ARBA00023002"/>
    </source>
</evidence>
<dbReference type="InterPro" id="IPR036188">
    <property type="entry name" value="FAD/NAD-bd_sf"/>
</dbReference>
<comment type="similarity">
    <text evidence="1">Belongs to the FAD-dependent oxidoreductase family.</text>
</comment>
<evidence type="ECO:0000256" key="1">
    <source>
        <dbReference type="ARBA" id="ARBA00006442"/>
    </source>
</evidence>
<name>A0A9N9JKA2_9GLOM</name>
<accession>A0A9N9JKA2</accession>
<dbReference type="OrthoDB" id="202203at2759"/>
<protein>
    <submittedName>
        <fullName evidence="6">6621_t:CDS:1</fullName>
    </submittedName>
</protein>
<dbReference type="Proteomes" id="UP000789759">
    <property type="component" value="Unassembled WGS sequence"/>
</dbReference>
<dbReference type="PRINTS" id="PR00469">
    <property type="entry name" value="PNDRDTASEII"/>
</dbReference>
<dbReference type="PANTHER" id="PTHR43735">
    <property type="entry name" value="APOPTOSIS-INDUCING FACTOR 1"/>
    <property type="match status" value="1"/>
</dbReference>
<dbReference type="Pfam" id="PF07992">
    <property type="entry name" value="Pyr_redox_2"/>
    <property type="match status" value="1"/>
</dbReference>
<dbReference type="Gene3D" id="3.50.50.100">
    <property type="match status" value="1"/>
</dbReference>
<evidence type="ECO:0000313" key="6">
    <source>
        <dbReference type="EMBL" id="CAG8782856.1"/>
    </source>
</evidence>
<keyword evidence="3" id="KW-0274">FAD</keyword>